<reference evidence="2 3" key="1">
    <citation type="submission" date="2020-08" db="EMBL/GenBank/DDBJ databases">
        <title>Genomic Encyclopedia of Type Strains, Phase IV (KMG-IV): sequencing the most valuable type-strain genomes for metagenomic binning, comparative biology and taxonomic classification.</title>
        <authorList>
            <person name="Goeker M."/>
        </authorList>
    </citation>
    <scope>NUCLEOTIDE SEQUENCE [LARGE SCALE GENOMIC DNA]</scope>
    <source>
        <strain evidence="2 3">DSM 21793</strain>
    </source>
</reference>
<evidence type="ECO:0000313" key="3">
    <source>
        <dbReference type="Proteomes" id="UP000530564"/>
    </source>
</evidence>
<proteinExistence type="predicted"/>
<keyword evidence="1" id="KW-0732">Signal</keyword>
<feature type="signal peptide" evidence="1">
    <location>
        <begin position="1"/>
        <end position="20"/>
    </location>
</feature>
<keyword evidence="3" id="KW-1185">Reference proteome</keyword>
<dbReference type="RefSeq" id="WP_183769655.1">
    <property type="nucleotide sequence ID" value="NZ_JACIDK010000001.1"/>
</dbReference>
<evidence type="ECO:0000256" key="1">
    <source>
        <dbReference type="SAM" id="SignalP"/>
    </source>
</evidence>
<dbReference type="AlphaFoldDB" id="A0A839ZW68"/>
<name>A0A839ZW68_9CAUL</name>
<sequence length="184" mass="19085">MRLLLLGALASLSLTAPALAGVPAGSWSQKSDGQELTLVPKLKISPSMSATGMVLGTSGYGGNSTTTTLQSEFVPMRTQRAMSLVIKPDGAFTWTIDKSRPASAQSADCKLLIREEKSGRVRAEGDRLVFDVTAGVQSSRDSCDPAKSSRGPKAAASESYGFRLSGGALNLTAAGGVNWTFKGG</sequence>
<accession>A0A839ZW68</accession>
<gene>
    <name evidence="2" type="ORF">GGQ61_000350</name>
</gene>
<organism evidence="2 3">
    <name type="scientific">Phenylobacterium haematophilum</name>
    <dbReference type="NCBI Taxonomy" id="98513"/>
    <lineage>
        <taxon>Bacteria</taxon>
        <taxon>Pseudomonadati</taxon>
        <taxon>Pseudomonadota</taxon>
        <taxon>Alphaproteobacteria</taxon>
        <taxon>Caulobacterales</taxon>
        <taxon>Caulobacteraceae</taxon>
        <taxon>Phenylobacterium</taxon>
    </lineage>
</organism>
<protein>
    <submittedName>
        <fullName evidence="2">Uncharacterized protein</fullName>
    </submittedName>
</protein>
<feature type="chain" id="PRO_5032838246" evidence="1">
    <location>
        <begin position="21"/>
        <end position="184"/>
    </location>
</feature>
<dbReference type="EMBL" id="JACIDK010000001">
    <property type="protein sequence ID" value="MBB3889653.1"/>
    <property type="molecule type" value="Genomic_DNA"/>
</dbReference>
<comment type="caution">
    <text evidence="2">The sequence shown here is derived from an EMBL/GenBank/DDBJ whole genome shotgun (WGS) entry which is preliminary data.</text>
</comment>
<dbReference type="Proteomes" id="UP000530564">
    <property type="component" value="Unassembled WGS sequence"/>
</dbReference>
<evidence type="ECO:0000313" key="2">
    <source>
        <dbReference type="EMBL" id="MBB3889653.1"/>
    </source>
</evidence>